<name>A0A346XYD2_9ACTN</name>
<keyword evidence="1 4" id="KW-0808">Transferase</keyword>
<dbReference type="AlphaFoldDB" id="A0A346XYD2"/>
<dbReference type="PANTHER" id="PTHR11364">
    <property type="entry name" value="THIOSULFATE SULFERTANSFERASE"/>
    <property type="match status" value="1"/>
</dbReference>
<dbReference type="PANTHER" id="PTHR11364:SF27">
    <property type="entry name" value="SULFURTRANSFERASE"/>
    <property type="match status" value="1"/>
</dbReference>
<dbReference type="PROSITE" id="PS50206">
    <property type="entry name" value="RHODANESE_3"/>
    <property type="match status" value="2"/>
</dbReference>
<sequence length="271" mass="28215">MGPIVTAATAAALPRDAILVQVEAGDVASAAATFAEGHLPGARLLMRDRVTARPMEPGDGRHPLPTPEVFATELGAMGIGPDDAVVAYDREGGASAARLVYLLRVLGQEAAVFDGGLDGWAEPLETGPPPHVAPVSVPVRPWPTDRLVEADDVVAHVEQGGLVLDARSAERYAGVTEPLDPVAGHIPGAVNAPFADNLDRLGLFRAPPKLHDTYAPLGAGQDTIVYCGSGVTACHDLLAIEHAGLGLPRLYVGSWSQWCRDTERPVATGDG</sequence>
<dbReference type="EMBL" id="CP031165">
    <property type="protein sequence ID" value="AXV07229.1"/>
    <property type="molecule type" value="Genomic_DNA"/>
</dbReference>
<dbReference type="RefSeq" id="WP_114591755.1">
    <property type="nucleotide sequence ID" value="NZ_CAXIBR010000120.1"/>
</dbReference>
<dbReference type="InterPro" id="IPR045078">
    <property type="entry name" value="TST/MPST-like"/>
</dbReference>
<gene>
    <name evidence="4" type="ORF">DVS28_a2548</name>
</gene>
<dbReference type="CDD" id="cd01448">
    <property type="entry name" value="TST_Repeat_1"/>
    <property type="match status" value="1"/>
</dbReference>
<feature type="domain" description="Rhodanese" evidence="3">
    <location>
        <begin position="157"/>
        <end position="267"/>
    </location>
</feature>
<feature type="domain" description="Rhodanese" evidence="3">
    <location>
        <begin position="13"/>
        <end position="126"/>
    </location>
</feature>
<evidence type="ECO:0000259" key="3">
    <source>
        <dbReference type="PROSITE" id="PS50206"/>
    </source>
</evidence>
<evidence type="ECO:0000256" key="1">
    <source>
        <dbReference type="ARBA" id="ARBA00022679"/>
    </source>
</evidence>
<evidence type="ECO:0000313" key="5">
    <source>
        <dbReference type="Proteomes" id="UP000264006"/>
    </source>
</evidence>
<dbReference type="CDD" id="cd01449">
    <property type="entry name" value="TST_Repeat_2"/>
    <property type="match status" value="1"/>
</dbReference>
<dbReference type="InterPro" id="IPR036873">
    <property type="entry name" value="Rhodanese-like_dom_sf"/>
</dbReference>
<dbReference type="Proteomes" id="UP000264006">
    <property type="component" value="Chromosome"/>
</dbReference>
<dbReference type="OrthoDB" id="9770030at2"/>
<dbReference type="InterPro" id="IPR001307">
    <property type="entry name" value="Thiosulphate_STrfase_CS"/>
</dbReference>
<evidence type="ECO:0000256" key="2">
    <source>
        <dbReference type="ARBA" id="ARBA00022737"/>
    </source>
</evidence>
<organism evidence="4 5">
    <name type="scientific">Euzebya pacifica</name>
    <dbReference type="NCBI Taxonomy" id="1608957"/>
    <lineage>
        <taxon>Bacteria</taxon>
        <taxon>Bacillati</taxon>
        <taxon>Actinomycetota</taxon>
        <taxon>Nitriliruptoria</taxon>
        <taxon>Euzebyales</taxon>
    </lineage>
</organism>
<proteinExistence type="predicted"/>
<dbReference type="Pfam" id="PF00581">
    <property type="entry name" value="Rhodanese"/>
    <property type="match status" value="2"/>
</dbReference>
<dbReference type="Gene3D" id="3.40.250.10">
    <property type="entry name" value="Rhodanese-like domain"/>
    <property type="match status" value="2"/>
</dbReference>
<keyword evidence="5" id="KW-1185">Reference proteome</keyword>
<accession>A0A346XYD2</accession>
<evidence type="ECO:0000313" key="4">
    <source>
        <dbReference type="EMBL" id="AXV07229.1"/>
    </source>
</evidence>
<dbReference type="InterPro" id="IPR001763">
    <property type="entry name" value="Rhodanese-like_dom"/>
</dbReference>
<keyword evidence="2" id="KW-0677">Repeat</keyword>
<dbReference type="PROSITE" id="PS00380">
    <property type="entry name" value="RHODANESE_1"/>
    <property type="match status" value="1"/>
</dbReference>
<dbReference type="GO" id="GO:0004792">
    <property type="term" value="F:thiosulfate-cyanide sulfurtransferase activity"/>
    <property type="evidence" value="ECO:0007669"/>
    <property type="project" value="InterPro"/>
</dbReference>
<dbReference type="KEGG" id="euz:DVS28_a2548"/>
<dbReference type="SMART" id="SM00450">
    <property type="entry name" value="RHOD"/>
    <property type="match status" value="2"/>
</dbReference>
<protein>
    <submittedName>
        <fullName evidence="4">Thiosulfate sulfurtransferase, rhodanese</fullName>
    </submittedName>
</protein>
<dbReference type="SUPFAM" id="SSF52821">
    <property type="entry name" value="Rhodanese/Cell cycle control phosphatase"/>
    <property type="match status" value="2"/>
</dbReference>
<reference evidence="4 5" key="1">
    <citation type="submission" date="2018-09" db="EMBL/GenBank/DDBJ databases">
        <title>Complete genome sequence of Euzebya sp. DY32-46 isolated from seawater of Pacific Ocean.</title>
        <authorList>
            <person name="Xu L."/>
            <person name="Wu Y.-H."/>
            <person name="Xu X.-W."/>
        </authorList>
    </citation>
    <scope>NUCLEOTIDE SEQUENCE [LARGE SCALE GENOMIC DNA]</scope>
    <source>
        <strain evidence="4 5">DY32-46</strain>
    </source>
</reference>